<accession>A0ABU3NP02</accession>
<dbReference type="CDD" id="cd00211">
    <property type="entry name" value="PTS_IIA_fru"/>
    <property type="match status" value="1"/>
</dbReference>
<dbReference type="PANTHER" id="PTHR36203:SF1">
    <property type="entry name" value="ASCORBATE-SPECIFIC PTS SYSTEM EIIA COMPONENT"/>
    <property type="match status" value="1"/>
</dbReference>
<keyword evidence="13" id="KW-1185">Reference proteome</keyword>
<evidence type="ECO:0000313" key="12">
    <source>
        <dbReference type="EMBL" id="MDT8898571.1"/>
    </source>
</evidence>
<evidence type="ECO:0000256" key="3">
    <source>
        <dbReference type="ARBA" id="ARBA00022490"/>
    </source>
</evidence>
<dbReference type="InterPro" id="IPR051351">
    <property type="entry name" value="Ascorbate-PTS_EIIA_comp"/>
</dbReference>
<comment type="subcellular location">
    <subcellularLocation>
        <location evidence="1">Cytoplasm</location>
    </subcellularLocation>
</comment>
<keyword evidence="3" id="KW-0963">Cytoplasm</keyword>
<protein>
    <recommendedName>
        <fullName evidence="9">Ascorbate-specific PTS system EIIA component</fullName>
    </recommendedName>
    <alternativeName>
        <fullName evidence="10">Ascorbate-specific phosphotransferase enzyme IIA component</fullName>
    </alternativeName>
</protein>
<dbReference type="PANTHER" id="PTHR36203">
    <property type="entry name" value="ASCORBATE-SPECIFIC PTS SYSTEM EIIA COMPONENT"/>
    <property type="match status" value="1"/>
</dbReference>
<keyword evidence="7" id="KW-0418">Kinase</keyword>
<gene>
    <name evidence="12" type="ORF">QYE77_09845</name>
</gene>
<evidence type="ECO:0000256" key="2">
    <source>
        <dbReference type="ARBA" id="ARBA00022448"/>
    </source>
</evidence>
<keyword evidence="12" id="KW-0762">Sugar transport</keyword>
<evidence type="ECO:0000259" key="11">
    <source>
        <dbReference type="PROSITE" id="PS51094"/>
    </source>
</evidence>
<feature type="domain" description="PTS EIIA type-2" evidence="11">
    <location>
        <begin position="1"/>
        <end position="143"/>
    </location>
</feature>
<keyword evidence="5" id="KW-0808">Transferase</keyword>
<comment type="function">
    <text evidence="8">The phosphoenolpyruvate-dependent sugar phosphotransferase system (sugar PTS), a major carbohydrate active transport system, catalyzes the phosphorylation of incoming sugar substrates concomitantly with their translocation across the cell membrane. The enzyme II UlaABC PTS system is involved in ascorbate transport.</text>
</comment>
<keyword evidence="2" id="KW-0813">Transport</keyword>
<evidence type="ECO:0000256" key="6">
    <source>
        <dbReference type="ARBA" id="ARBA00022683"/>
    </source>
</evidence>
<dbReference type="SUPFAM" id="SSF55804">
    <property type="entry name" value="Phoshotransferase/anion transport protein"/>
    <property type="match status" value="1"/>
</dbReference>
<dbReference type="InterPro" id="IPR016152">
    <property type="entry name" value="PTrfase/Anion_transptr"/>
</dbReference>
<reference evidence="12 13" key="1">
    <citation type="submission" date="2023-07" db="EMBL/GenBank/DDBJ databases">
        <title>Novel species of Thermanaerothrix with wide hydrolytic capabilities.</title>
        <authorList>
            <person name="Zayulina K.S."/>
            <person name="Podosokorskaya O.A."/>
            <person name="Elcheninov A.G."/>
        </authorList>
    </citation>
    <scope>NUCLEOTIDE SEQUENCE [LARGE SCALE GENOMIC DNA]</scope>
    <source>
        <strain evidence="12 13">4228-RoL</strain>
    </source>
</reference>
<dbReference type="RefSeq" id="WP_315625234.1">
    <property type="nucleotide sequence ID" value="NZ_JAUHMF010000002.1"/>
</dbReference>
<keyword evidence="6" id="KW-0598">Phosphotransferase system</keyword>
<dbReference type="EMBL" id="JAUHMF010000002">
    <property type="protein sequence ID" value="MDT8898571.1"/>
    <property type="molecule type" value="Genomic_DNA"/>
</dbReference>
<dbReference type="Gene3D" id="3.40.930.10">
    <property type="entry name" value="Mannitol-specific EII, Chain A"/>
    <property type="match status" value="1"/>
</dbReference>
<evidence type="ECO:0000256" key="1">
    <source>
        <dbReference type="ARBA" id="ARBA00004496"/>
    </source>
</evidence>
<evidence type="ECO:0000313" key="13">
    <source>
        <dbReference type="Proteomes" id="UP001254165"/>
    </source>
</evidence>
<proteinExistence type="predicted"/>
<dbReference type="PROSITE" id="PS00372">
    <property type="entry name" value="PTS_EIIA_TYPE_2_HIS"/>
    <property type="match status" value="1"/>
</dbReference>
<keyword evidence="4" id="KW-0597">Phosphoprotein</keyword>
<sequence>MFTPETIALRVPATDWEEAVRAAGQLLVANGAAEPRYIDGMIRTVRELGPYIVIAPGVALPHARPEEGALREGYALVTLAQPVTFGNPDNDPVQVVIAFCAPDASAHLESLRVLAKYLERTDFVPRLLAAKSAEEVLLYLATDA</sequence>
<dbReference type="PROSITE" id="PS51094">
    <property type="entry name" value="PTS_EIIA_TYPE_2"/>
    <property type="match status" value="1"/>
</dbReference>
<evidence type="ECO:0000256" key="4">
    <source>
        <dbReference type="ARBA" id="ARBA00022553"/>
    </source>
</evidence>
<evidence type="ECO:0000256" key="7">
    <source>
        <dbReference type="ARBA" id="ARBA00022777"/>
    </source>
</evidence>
<dbReference type="Pfam" id="PF00359">
    <property type="entry name" value="PTS_EIIA_2"/>
    <property type="match status" value="1"/>
</dbReference>
<evidence type="ECO:0000256" key="9">
    <source>
        <dbReference type="ARBA" id="ARBA00041175"/>
    </source>
</evidence>
<dbReference type="Proteomes" id="UP001254165">
    <property type="component" value="Unassembled WGS sequence"/>
</dbReference>
<name>A0ABU3NP02_9CHLR</name>
<organism evidence="12 13">
    <name type="scientific">Thermanaerothrix solaris</name>
    <dbReference type="NCBI Taxonomy" id="3058434"/>
    <lineage>
        <taxon>Bacteria</taxon>
        <taxon>Bacillati</taxon>
        <taxon>Chloroflexota</taxon>
        <taxon>Anaerolineae</taxon>
        <taxon>Anaerolineales</taxon>
        <taxon>Anaerolineaceae</taxon>
        <taxon>Thermanaerothrix</taxon>
    </lineage>
</organism>
<evidence type="ECO:0000256" key="10">
    <source>
        <dbReference type="ARBA" id="ARBA00042072"/>
    </source>
</evidence>
<dbReference type="InterPro" id="IPR002178">
    <property type="entry name" value="PTS_EIIA_type-2_dom"/>
</dbReference>
<evidence type="ECO:0000256" key="5">
    <source>
        <dbReference type="ARBA" id="ARBA00022679"/>
    </source>
</evidence>
<evidence type="ECO:0000256" key="8">
    <source>
        <dbReference type="ARBA" id="ARBA00037387"/>
    </source>
</evidence>
<comment type="caution">
    <text evidence="12">The sequence shown here is derived from an EMBL/GenBank/DDBJ whole genome shotgun (WGS) entry which is preliminary data.</text>
</comment>